<dbReference type="SUPFAM" id="SSF51412">
    <property type="entry name" value="Inosine monophosphate dehydrogenase (IMPDH)"/>
    <property type="match status" value="1"/>
</dbReference>
<dbReference type="InterPro" id="IPR005990">
    <property type="entry name" value="IMP_DH"/>
</dbReference>
<keyword evidence="15" id="KW-1185">Reference proteome</keyword>
<comment type="caution">
    <text evidence="14">The sequence shown here is derived from an EMBL/GenBank/DDBJ whole genome shotgun (WGS) entry which is preliminary data.</text>
</comment>
<dbReference type="InterPro" id="IPR015875">
    <property type="entry name" value="IMP_DH/GMP_Rdtase_CS"/>
</dbReference>
<dbReference type="EMBL" id="JARBDR010000918">
    <property type="protein sequence ID" value="KAJ8301879.1"/>
    <property type="molecule type" value="Genomic_DNA"/>
</dbReference>
<comment type="function">
    <text evidence="11">Catalyzes the conversion of inosine 5'-phosphate (IMP) to xanthosine 5'-phosphate (XMP), the first committed and rate-limiting step in the de novo synthesis of guanine nucleotides, and therefore plays an important role in the regulation of cell growth.</text>
</comment>
<evidence type="ECO:0000256" key="10">
    <source>
        <dbReference type="ARBA" id="ARBA00048028"/>
    </source>
</evidence>
<keyword evidence="5 11" id="KW-0658">Purine biosynthesis</keyword>
<comment type="cofactor">
    <cofactor evidence="1 11">
        <name>K(+)</name>
        <dbReference type="ChEBI" id="CHEBI:29103"/>
    </cofactor>
</comment>
<reference evidence="14 15" key="1">
    <citation type="submission" date="2022-12" db="EMBL/GenBank/DDBJ databases">
        <title>Chromosome-level genome of Tegillarca granosa.</title>
        <authorList>
            <person name="Kim J."/>
        </authorList>
    </citation>
    <scope>NUCLEOTIDE SEQUENCE [LARGE SCALE GENOMIC DNA]</scope>
    <source>
        <strain evidence="14">Teg-2019</strain>
        <tissue evidence="14">Adductor muscle</tissue>
    </source>
</reference>
<dbReference type="InterPro" id="IPR000644">
    <property type="entry name" value="CBS_dom"/>
</dbReference>
<dbReference type="PANTHER" id="PTHR11911:SF111">
    <property type="entry name" value="INOSINE-5'-MONOPHOSPHATE DEHYDROGENASE"/>
    <property type="match status" value="1"/>
</dbReference>
<dbReference type="InterPro" id="IPR046342">
    <property type="entry name" value="CBS_dom_sf"/>
</dbReference>
<feature type="binding site" evidence="11">
    <location>
        <begin position="294"/>
        <end position="296"/>
    </location>
    <ligand>
        <name>NAD(+)</name>
        <dbReference type="ChEBI" id="CHEBI:57540"/>
    </ligand>
</feature>
<evidence type="ECO:0000256" key="2">
    <source>
        <dbReference type="ARBA" id="ARBA00005502"/>
    </source>
</evidence>
<dbReference type="PROSITE" id="PS00487">
    <property type="entry name" value="IMP_DH_GMP_RED"/>
    <property type="match status" value="1"/>
</dbReference>
<feature type="binding site" description="in other chain" evidence="11">
    <location>
        <position position="301"/>
    </location>
    <ligand>
        <name>K(+)</name>
        <dbReference type="ChEBI" id="CHEBI:29103"/>
        <note>ligand shared between two tetrameric partners</note>
    </ligand>
</feature>
<dbReference type="SMART" id="SM00116">
    <property type="entry name" value="CBS"/>
    <property type="match status" value="1"/>
</dbReference>
<feature type="active site" description="Proton acceptor" evidence="11">
    <location>
        <position position="399"/>
    </location>
</feature>
<dbReference type="InterPro" id="IPR001093">
    <property type="entry name" value="IMP_DH_GMPRt"/>
</dbReference>
<keyword evidence="7 11" id="KW-0560">Oxidoreductase</keyword>
<evidence type="ECO:0000256" key="3">
    <source>
        <dbReference type="ARBA" id="ARBA00022723"/>
    </source>
</evidence>
<accession>A0ABQ9E956</accession>
<dbReference type="Gene3D" id="3.20.20.70">
    <property type="entry name" value="Aldolase class I"/>
    <property type="match status" value="2"/>
</dbReference>
<dbReference type="Pfam" id="PF00571">
    <property type="entry name" value="CBS"/>
    <property type="match status" value="1"/>
</dbReference>
<comment type="pathway">
    <text evidence="11">Purine metabolism; XMP biosynthesis via de novo pathway; XMP from IMP: step 1/1.</text>
</comment>
<feature type="binding site" evidence="11">
    <location>
        <begin position="381"/>
        <end position="385"/>
    </location>
    <ligand>
        <name>IMP</name>
        <dbReference type="ChEBI" id="CHEBI:58053"/>
    </ligand>
</feature>
<feature type="active site" description="Thioimidate intermediate" evidence="11">
    <location>
        <position position="301"/>
    </location>
</feature>
<evidence type="ECO:0000313" key="14">
    <source>
        <dbReference type="EMBL" id="KAJ8301879.1"/>
    </source>
</evidence>
<comment type="subunit">
    <text evidence="11">Homotetramer.</text>
</comment>
<dbReference type="EC" id="1.1.1.205" evidence="11"/>
<dbReference type="SMART" id="SM01240">
    <property type="entry name" value="IMPDH"/>
    <property type="match status" value="1"/>
</dbReference>
<dbReference type="PROSITE" id="PS51371">
    <property type="entry name" value="CBS"/>
    <property type="match status" value="1"/>
</dbReference>
<keyword evidence="3 11" id="KW-0479">Metal-binding</keyword>
<feature type="binding site" evidence="11">
    <location>
        <begin position="357"/>
        <end position="358"/>
    </location>
    <ligand>
        <name>IMP</name>
        <dbReference type="ChEBI" id="CHEBI:58053"/>
    </ligand>
</feature>
<evidence type="ECO:0000256" key="6">
    <source>
        <dbReference type="ARBA" id="ARBA00022958"/>
    </source>
</evidence>
<evidence type="ECO:0000256" key="7">
    <source>
        <dbReference type="ARBA" id="ARBA00023002"/>
    </source>
</evidence>
<keyword evidence="6 11" id="KW-0630">Potassium</keyword>
<keyword evidence="4 11" id="KW-0332">GMP biosynthesis</keyword>
<feature type="binding site" evidence="11">
    <location>
        <begin position="244"/>
        <end position="246"/>
    </location>
    <ligand>
        <name>NAD(+)</name>
        <dbReference type="ChEBI" id="CHEBI:57540"/>
    </ligand>
</feature>
<keyword evidence="8 11" id="KW-0520">NAD</keyword>
<dbReference type="SUPFAM" id="SSF54631">
    <property type="entry name" value="CBS-domain pair"/>
    <property type="match status" value="1"/>
</dbReference>
<dbReference type="PANTHER" id="PTHR11911">
    <property type="entry name" value="INOSINE-5-MONOPHOSPHATE DEHYDROGENASE RELATED"/>
    <property type="match status" value="1"/>
</dbReference>
<evidence type="ECO:0000256" key="12">
    <source>
        <dbReference type="PROSITE-ProRule" id="PRU00703"/>
    </source>
</evidence>
<dbReference type="PIRSF" id="PIRSF000130">
    <property type="entry name" value="IMPDH"/>
    <property type="match status" value="1"/>
</dbReference>
<evidence type="ECO:0000256" key="1">
    <source>
        <dbReference type="ARBA" id="ARBA00001958"/>
    </source>
</evidence>
<feature type="binding site" evidence="11">
    <location>
        <position position="411"/>
    </location>
    <ligand>
        <name>IMP</name>
        <dbReference type="ChEBI" id="CHEBI:58053"/>
    </ligand>
</feature>
<evidence type="ECO:0000256" key="5">
    <source>
        <dbReference type="ARBA" id="ARBA00022755"/>
    </source>
</evidence>
<comment type="catalytic activity">
    <reaction evidence="10 11">
        <text>IMP + NAD(+) + H2O = XMP + NADH + H(+)</text>
        <dbReference type="Rhea" id="RHEA:11708"/>
        <dbReference type="ChEBI" id="CHEBI:15377"/>
        <dbReference type="ChEBI" id="CHEBI:15378"/>
        <dbReference type="ChEBI" id="CHEBI:57464"/>
        <dbReference type="ChEBI" id="CHEBI:57540"/>
        <dbReference type="ChEBI" id="CHEBI:57945"/>
        <dbReference type="ChEBI" id="CHEBI:58053"/>
        <dbReference type="EC" id="1.1.1.205"/>
    </reaction>
</comment>
<keyword evidence="9 12" id="KW-0129">CBS domain</keyword>
<evidence type="ECO:0000313" key="15">
    <source>
        <dbReference type="Proteomes" id="UP001217089"/>
    </source>
</evidence>
<evidence type="ECO:0000256" key="4">
    <source>
        <dbReference type="ARBA" id="ARBA00022749"/>
    </source>
</evidence>
<dbReference type="CDD" id="cd04601">
    <property type="entry name" value="CBS_pair_IMPDH"/>
    <property type="match status" value="1"/>
</dbReference>
<feature type="domain" description="CBS" evidence="13">
    <location>
        <begin position="109"/>
        <end position="170"/>
    </location>
</feature>
<keyword evidence="11" id="KW-0963">Cytoplasm</keyword>
<proteinExistence type="inferred from homology"/>
<comment type="caution">
    <text evidence="11">Lacks conserved residue(s) required for the propagation of feature annotation.</text>
</comment>
<comment type="activity regulation">
    <text evidence="11">Mycophenolic acid (MPA) is a non-competitive inhibitor that prevents formation of the closed enzyme conformation by binding to the same site as the amobile flap. In contrast, mizoribine monophosphate (MZP) is a competitive inhibitor that induces the closed conformation. MPA is a potent inhibitor of mammalian IMPDHs but a poor inhibitor of the bacterial enzymes. MZP is a more potent inhibitor of bacterial IMPDH.</text>
</comment>
<evidence type="ECO:0000256" key="11">
    <source>
        <dbReference type="HAMAP-Rule" id="MF_03156"/>
    </source>
</evidence>
<dbReference type="Proteomes" id="UP001217089">
    <property type="component" value="Unassembled WGS sequence"/>
</dbReference>
<name>A0ABQ9E956_TEGGR</name>
<comment type="subcellular location">
    <subcellularLocation>
        <location evidence="11">Cytoplasm</location>
    </subcellularLocation>
</comment>
<feature type="binding site" description="in other chain" evidence="11">
    <location>
        <position position="296"/>
    </location>
    <ligand>
        <name>K(+)</name>
        <dbReference type="ChEBI" id="CHEBI:29103"/>
        <note>ligand shared between two tetrameric partners</note>
    </ligand>
</feature>
<comment type="similarity">
    <text evidence="2 11">Belongs to the IMPDH/GMPR family.</text>
</comment>
<dbReference type="InterPro" id="IPR013785">
    <property type="entry name" value="Aldolase_TIM"/>
</dbReference>
<dbReference type="CDD" id="cd00381">
    <property type="entry name" value="IMPDH"/>
    <property type="match status" value="1"/>
</dbReference>
<gene>
    <name evidence="14" type="ORF">KUTeg_020866</name>
</gene>
<organism evidence="14 15">
    <name type="scientific">Tegillarca granosa</name>
    <name type="common">Malaysian cockle</name>
    <name type="synonym">Anadara granosa</name>
    <dbReference type="NCBI Taxonomy" id="220873"/>
    <lineage>
        <taxon>Eukaryota</taxon>
        <taxon>Metazoa</taxon>
        <taxon>Spiralia</taxon>
        <taxon>Lophotrochozoa</taxon>
        <taxon>Mollusca</taxon>
        <taxon>Bivalvia</taxon>
        <taxon>Autobranchia</taxon>
        <taxon>Pteriomorphia</taxon>
        <taxon>Arcoida</taxon>
        <taxon>Arcoidea</taxon>
        <taxon>Arcidae</taxon>
        <taxon>Tegillarca</taxon>
    </lineage>
</organism>
<dbReference type="HAMAP" id="MF_01964">
    <property type="entry name" value="IMPDH"/>
    <property type="match status" value="1"/>
</dbReference>
<feature type="binding site" description="in other chain" evidence="11">
    <location>
        <position position="298"/>
    </location>
    <ligand>
        <name>K(+)</name>
        <dbReference type="ChEBI" id="CHEBI:29103"/>
        <note>ligand shared between two tetrameric partners</note>
    </ligand>
</feature>
<protein>
    <recommendedName>
        <fullName evidence="11">Inosine-5'-monophosphate dehydrogenase</fullName>
        <shortName evidence="11">IMP dehydrogenase</shortName>
        <shortName evidence="11">IMPD</shortName>
        <shortName evidence="11">IMPDH</shortName>
        <ecNumber evidence="11">1.1.1.205</ecNumber>
    </recommendedName>
</protein>
<feature type="binding site" evidence="11">
    <location>
        <position position="299"/>
    </location>
    <ligand>
        <name>IMP</name>
        <dbReference type="ChEBI" id="CHEBI:58053"/>
    </ligand>
</feature>
<evidence type="ECO:0000256" key="8">
    <source>
        <dbReference type="ARBA" id="ARBA00023027"/>
    </source>
</evidence>
<sequence length="443" mass="47636">MSDIFSMADYLITGGTGYVPDDGLTGAQLFANGDGLTYNDFLILPGFIDFLADEVDLTSALTKKITLKAPLVSSPMDTLCGGVGVIHHNCTPEFQSNEVRKVKKYEQGFILDPVVMSSSHTVKDVVQAKKNYGFSGIPITENGHMGEKLVGLVTQRDIDFLTPDEYNTPLSEKSKKGKLPILNEDGELVALIARTDTKKNREFPLASKDEKKQLIVGAAISTHDEDKKRLEMLVQAGVDFVVLDSSQGNSVYQIDMIKYIKKLYPQVQIVGGNVVTAAQAKNLIDAGVDGLRVGMGSGSICITQEVMAVGRPQGTAVYKVAEYARRFGVPVIADGGISCVGHIMKALALGASTVMMGSLLAGTSEAPGEYFFADGVRLKKYRGMGSLDAMEKHRGSQSRYMSESDKIKVAQGVSGSIVDKGSINKFCPYLISGIQHGAQDIDP</sequence>
<evidence type="ECO:0000259" key="13">
    <source>
        <dbReference type="PROSITE" id="PS51371"/>
    </source>
</evidence>
<evidence type="ECO:0000256" key="9">
    <source>
        <dbReference type="ARBA" id="ARBA00023122"/>
    </source>
</evidence>
<feature type="binding site" evidence="11">
    <location>
        <begin position="334"/>
        <end position="336"/>
    </location>
    <ligand>
        <name>IMP</name>
        <dbReference type="ChEBI" id="CHEBI:58053"/>
    </ligand>
</feature>
<dbReference type="Pfam" id="PF00478">
    <property type="entry name" value="IMPDH"/>
    <property type="match status" value="1"/>
</dbReference>